<reference evidence="1 2" key="1">
    <citation type="journal article" date="2021" name="BMC Genomics">
        <title>Datura genome reveals duplications of psychoactive alkaloid biosynthetic genes and high mutation rate following tissue culture.</title>
        <authorList>
            <person name="Rajewski A."/>
            <person name="Carter-House D."/>
            <person name="Stajich J."/>
            <person name="Litt A."/>
        </authorList>
    </citation>
    <scope>NUCLEOTIDE SEQUENCE [LARGE SCALE GENOMIC DNA]</scope>
    <source>
        <strain evidence="1">AR-01</strain>
    </source>
</reference>
<keyword evidence="2" id="KW-1185">Reference proteome</keyword>
<gene>
    <name evidence="1" type="ORF">HAX54_022433</name>
</gene>
<sequence>MIIAIGLNDMVEFKEVGSVNQTSENMQGGFLNHESYLYPHAYKAKLAWKLRLVMTRDDDLLDRLQRICKVDSSITSHRMTPGKKRRTVMMIHDEKFIEVENDPL</sequence>
<dbReference type="EMBL" id="JACEIK010002702">
    <property type="protein sequence ID" value="MCD9638438.1"/>
    <property type="molecule type" value="Genomic_DNA"/>
</dbReference>
<evidence type="ECO:0000313" key="1">
    <source>
        <dbReference type="EMBL" id="MCD9638438.1"/>
    </source>
</evidence>
<accession>A0ABS8UWP6</accession>
<evidence type="ECO:0000313" key="2">
    <source>
        <dbReference type="Proteomes" id="UP000823775"/>
    </source>
</evidence>
<protein>
    <submittedName>
        <fullName evidence="1">Uncharacterized protein</fullName>
    </submittedName>
</protein>
<dbReference type="Proteomes" id="UP000823775">
    <property type="component" value="Unassembled WGS sequence"/>
</dbReference>
<organism evidence="1 2">
    <name type="scientific">Datura stramonium</name>
    <name type="common">Jimsonweed</name>
    <name type="synonym">Common thornapple</name>
    <dbReference type="NCBI Taxonomy" id="4076"/>
    <lineage>
        <taxon>Eukaryota</taxon>
        <taxon>Viridiplantae</taxon>
        <taxon>Streptophyta</taxon>
        <taxon>Embryophyta</taxon>
        <taxon>Tracheophyta</taxon>
        <taxon>Spermatophyta</taxon>
        <taxon>Magnoliopsida</taxon>
        <taxon>eudicotyledons</taxon>
        <taxon>Gunneridae</taxon>
        <taxon>Pentapetalae</taxon>
        <taxon>asterids</taxon>
        <taxon>lamiids</taxon>
        <taxon>Solanales</taxon>
        <taxon>Solanaceae</taxon>
        <taxon>Solanoideae</taxon>
        <taxon>Datureae</taxon>
        <taxon>Datura</taxon>
    </lineage>
</organism>
<comment type="caution">
    <text evidence="1">The sequence shown here is derived from an EMBL/GenBank/DDBJ whole genome shotgun (WGS) entry which is preliminary data.</text>
</comment>
<name>A0ABS8UWP6_DATST</name>
<proteinExistence type="predicted"/>